<evidence type="ECO:0000259" key="1">
    <source>
        <dbReference type="Pfam" id="PF21031"/>
    </source>
</evidence>
<name>A0A819NGS2_9BILA</name>
<dbReference type="Pfam" id="PF21031">
    <property type="entry name" value="WDR54"/>
    <property type="match status" value="1"/>
</dbReference>
<dbReference type="SUPFAM" id="SSF50978">
    <property type="entry name" value="WD40 repeat-like"/>
    <property type="match status" value="1"/>
</dbReference>
<sequence>IELRKRMPITLQKSSESASVKWSASHLSNNLTINRSSESRRSTLYGISHKSGFTMVAVSDDGTKRIQSQVVCRIMGNNNNNAASEIDARFTVYIIQAAFINLPIRNLLVLACTKSIQIYELDGTTNLHTHMLDKNNTNKTGEIKIQLNFNNRIYANHLESSIYARGIAGIGQNLLCVGNHQGEILVFNIPPKGNNIFLKETIHGHQFGITYLVSNANLLISSDTSGVILIKNIRTMSRINEIQSINESGVTSLSIWNNCIVASYANGMIHLFDVFGNDPRPDLQNPRWQLRRASVISSINTNDAKRYYTWTRDELRKQKQVQNDLDIPLTIFMTNDPHSRILFQKQSLRQNSSSTSLRLAYTKSYELVLQHISTLEKNIQQVILLTKQLIENQATVDVGSFELHRLCHEDLSNEEQKENSPINPSNCHVSLNSVTQHQSYTISKSSYNLFPCCKTNQQKVNLPLPSLRIAVDMMLVSLIEFLYANNHFIRTELVSIQSIGDILAFHTLSYSLKDMVEATTDLAKNARRIKRIDIRTLVQAENDKDISY</sequence>
<protein>
    <recommendedName>
        <fullName evidence="1">WD repeat-containing protein 54 beta-propeller domain-containing protein</fullName>
    </recommendedName>
</protein>
<organism evidence="2 3">
    <name type="scientific">Rotaria magnacalcarata</name>
    <dbReference type="NCBI Taxonomy" id="392030"/>
    <lineage>
        <taxon>Eukaryota</taxon>
        <taxon>Metazoa</taxon>
        <taxon>Spiralia</taxon>
        <taxon>Gnathifera</taxon>
        <taxon>Rotifera</taxon>
        <taxon>Eurotatoria</taxon>
        <taxon>Bdelloidea</taxon>
        <taxon>Philodinida</taxon>
        <taxon>Philodinidae</taxon>
        <taxon>Rotaria</taxon>
    </lineage>
</organism>
<gene>
    <name evidence="2" type="ORF">UXM345_LOCUS15998</name>
</gene>
<dbReference type="EMBL" id="CAJOBF010001951">
    <property type="protein sequence ID" value="CAF3997930.1"/>
    <property type="molecule type" value="Genomic_DNA"/>
</dbReference>
<reference evidence="2" key="1">
    <citation type="submission" date="2021-02" db="EMBL/GenBank/DDBJ databases">
        <authorList>
            <person name="Nowell W R."/>
        </authorList>
    </citation>
    <scope>NUCLEOTIDE SEQUENCE</scope>
</reference>
<accession>A0A819NGS2</accession>
<comment type="caution">
    <text evidence="2">The sequence shown here is derived from an EMBL/GenBank/DDBJ whole genome shotgun (WGS) entry which is preliminary data.</text>
</comment>
<evidence type="ECO:0000313" key="3">
    <source>
        <dbReference type="Proteomes" id="UP000663842"/>
    </source>
</evidence>
<evidence type="ECO:0000313" key="2">
    <source>
        <dbReference type="EMBL" id="CAF3997930.1"/>
    </source>
</evidence>
<proteinExistence type="predicted"/>
<dbReference type="Gene3D" id="2.130.10.10">
    <property type="entry name" value="YVTN repeat-like/Quinoprotein amine dehydrogenase"/>
    <property type="match status" value="1"/>
</dbReference>
<dbReference type="InterPro" id="IPR036322">
    <property type="entry name" value="WD40_repeat_dom_sf"/>
</dbReference>
<dbReference type="AlphaFoldDB" id="A0A819NGS2"/>
<dbReference type="InterPro" id="IPR015943">
    <property type="entry name" value="WD40/YVTN_repeat-like_dom_sf"/>
</dbReference>
<dbReference type="Proteomes" id="UP000663842">
    <property type="component" value="Unassembled WGS sequence"/>
</dbReference>
<feature type="non-terminal residue" evidence="2">
    <location>
        <position position="1"/>
    </location>
</feature>
<feature type="domain" description="WD repeat-containing protein 54 beta-propeller" evidence="1">
    <location>
        <begin position="17"/>
        <end position="274"/>
    </location>
</feature>
<dbReference type="InterPro" id="IPR049546">
    <property type="entry name" value="WDR54_beta_prop"/>
</dbReference>